<evidence type="ECO:0000313" key="3">
    <source>
        <dbReference type="EMBL" id="CAL6040757.1"/>
    </source>
</evidence>
<dbReference type="EMBL" id="CAXDID020000146">
    <property type="protein sequence ID" value="CAL6040759.1"/>
    <property type="molecule type" value="Genomic_DNA"/>
</dbReference>
<dbReference type="EMBL" id="CAXDID020000146">
    <property type="protein sequence ID" value="CAL6040757.1"/>
    <property type="molecule type" value="Genomic_DNA"/>
</dbReference>
<protein>
    <submittedName>
        <fullName evidence="3">Hypothetical_protein</fullName>
    </submittedName>
</protein>
<evidence type="ECO:0000313" key="4">
    <source>
        <dbReference type="EMBL" id="CAL6040759.1"/>
    </source>
</evidence>
<keyword evidence="5" id="KW-1185">Reference proteome</keyword>
<evidence type="ECO:0000313" key="5">
    <source>
        <dbReference type="Proteomes" id="UP001642409"/>
    </source>
</evidence>
<reference evidence="3 5" key="2">
    <citation type="submission" date="2024-07" db="EMBL/GenBank/DDBJ databases">
        <authorList>
            <person name="Akdeniz Z."/>
        </authorList>
    </citation>
    <scope>NUCLEOTIDE SEQUENCE [LARGE SCALE GENOMIC DNA]</scope>
</reference>
<sequence length="224" mass="25868">MLFLRRGKFACQSYLALLINFIQSYFLLKQLNIDQKSVLTHLLKATVDYIMYALFNSQHTARQIIKIIVIRNQSNVQRSIKNPRSITTIHKCETNMFHSNEHSSLSQLINPCEQYSNQTSSQSYYCHAVTTSSVYAHSIHQPKGSSSVWKRTFRMQSEDYNVCFIIYLSQQNQSMKNQIKELIKSLNKILNGNQKPKGNSFTTAPPNNEQQLIKIHTSTSNKVK</sequence>
<dbReference type="EMBL" id="CATOUU010000924">
    <property type="protein sequence ID" value="CAI9959850.1"/>
    <property type="molecule type" value="Genomic_DNA"/>
</dbReference>
<dbReference type="Proteomes" id="UP001642409">
    <property type="component" value="Unassembled WGS sequence"/>
</dbReference>
<evidence type="ECO:0000313" key="2">
    <source>
        <dbReference type="EMBL" id="CAI9959851.1"/>
    </source>
</evidence>
<dbReference type="EMBL" id="CATOUU010000924">
    <property type="protein sequence ID" value="CAI9959851.1"/>
    <property type="molecule type" value="Genomic_DNA"/>
</dbReference>
<dbReference type="AlphaFoldDB" id="A0AA86QIA9"/>
<accession>A0AA86QIA9</accession>
<organism evidence="2">
    <name type="scientific">Hexamita inflata</name>
    <dbReference type="NCBI Taxonomy" id="28002"/>
    <lineage>
        <taxon>Eukaryota</taxon>
        <taxon>Metamonada</taxon>
        <taxon>Diplomonadida</taxon>
        <taxon>Hexamitidae</taxon>
        <taxon>Hexamitinae</taxon>
        <taxon>Hexamita</taxon>
    </lineage>
</organism>
<proteinExistence type="predicted"/>
<name>A0AA86QIA9_9EUKA</name>
<evidence type="ECO:0000313" key="1">
    <source>
        <dbReference type="EMBL" id="CAI9959850.1"/>
    </source>
</evidence>
<comment type="caution">
    <text evidence="2">The sequence shown here is derived from an EMBL/GenBank/DDBJ whole genome shotgun (WGS) entry which is preliminary data.</text>
</comment>
<gene>
    <name evidence="3" type="ORF">HINF_LOCUS38490</name>
    <name evidence="4" type="ORF">HINF_LOCUS38491</name>
    <name evidence="1" type="ORF">HINF_LOCUS47495</name>
    <name evidence="2" type="ORF">HINF_LOCUS47496</name>
</gene>
<reference evidence="2" key="1">
    <citation type="submission" date="2023-06" db="EMBL/GenBank/DDBJ databases">
        <authorList>
            <person name="Kurt Z."/>
        </authorList>
    </citation>
    <scope>NUCLEOTIDE SEQUENCE</scope>
</reference>